<dbReference type="Pfam" id="PF00145">
    <property type="entry name" value="DNA_methylase"/>
    <property type="match status" value="2"/>
</dbReference>
<keyword evidence="3 7" id="KW-0808">Transferase</keyword>
<dbReference type="InterPro" id="IPR002500">
    <property type="entry name" value="PAPS_reduct_dom"/>
</dbReference>
<dbReference type="InterPro" id="IPR008593">
    <property type="entry name" value="Dam_MeTrfase"/>
</dbReference>
<evidence type="ECO:0000256" key="3">
    <source>
        <dbReference type="ARBA" id="ARBA00022679"/>
    </source>
</evidence>
<accession>A0A264VX10</accession>
<proteinExistence type="inferred from homology"/>
<dbReference type="PROSITE" id="PS00094">
    <property type="entry name" value="C5_MTASE_1"/>
    <property type="match status" value="1"/>
</dbReference>
<comment type="catalytic activity">
    <reaction evidence="6">
        <text>a 2'-deoxycytidine in DNA + S-adenosyl-L-methionine = a 5-methyl-2'-deoxycytidine in DNA + S-adenosyl-L-homocysteine + H(+)</text>
        <dbReference type="Rhea" id="RHEA:13681"/>
        <dbReference type="Rhea" id="RHEA-COMP:11369"/>
        <dbReference type="Rhea" id="RHEA-COMP:11370"/>
        <dbReference type="ChEBI" id="CHEBI:15378"/>
        <dbReference type="ChEBI" id="CHEBI:57856"/>
        <dbReference type="ChEBI" id="CHEBI:59789"/>
        <dbReference type="ChEBI" id="CHEBI:85452"/>
        <dbReference type="ChEBI" id="CHEBI:85454"/>
        <dbReference type="EC" id="2.1.1.37"/>
    </reaction>
</comment>
<dbReference type="Pfam" id="PF01507">
    <property type="entry name" value="PAPS_reduct"/>
    <property type="match status" value="1"/>
</dbReference>
<dbReference type="InterPro" id="IPR002052">
    <property type="entry name" value="DNA_methylase_N6_adenine_CS"/>
</dbReference>
<dbReference type="GO" id="GO:0032259">
    <property type="term" value="P:methylation"/>
    <property type="evidence" value="ECO:0007669"/>
    <property type="project" value="UniProtKB-KW"/>
</dbReference>
<feature type="domain" description="Phosphoadenosine phosphosulphate reductase" evidence="8">
    <location>
        <begin position="477"/>
        <end position="639"/>
    </location>
</feature>
<dbReference type="InterPro" id="IPR018117">
    <property type="entry name" value="C5_DNA_meth_AS"/>
</dbReference>
<evidence type="ECO:0000259" key="8">
    <source>
        <dbReference type="Pfam" id="PF01507"/>
    </source>
</evidence>
<evidence type="ECO:0000256" key="7">
    <source>
        <dbReference type="PROSITE-ProRule" id="PRU01016"/>
    </source>
</evidence>
<keyword evidence="4 7" id="KW-0949">S-adenosyl-L-methionine</keyword>
<protein>
    <recommendedName>
        <fullName evidence="1">DNA (cytosine-5-)-methyltransferase</fullName>
        <ecNumber evidence="1">2.1.1.37</ecNumber>
    </recommendedName>
</protein>
<keyword evidence="2 7" id="KW-0489">Methyltransferase</keyword>
<dbReference type="PANTHER" id="PTHR46098">
    <property type="entry name" value="TRNA (CYTOSINE(38)-C(5))-METHYLTRANSFERASE"/>
    <property type="match status" value="1"/>
</dbReference>
<sequence>MKLTYGSVCSGIEAASVAWEALNMKPEWFSEIEPFPCAVLNHHWPEVKNLGDMTTITDKLKAGEVTAPDVLVGGTPCQAFSVAGLRGGLSDERGQLTLSFVELADCIDEIREKDGKEPAIIVWENVPGVLSSRDNAFGCFLAGLAGEDDQFELGARPEHGKSSQFWKWNKKTSEHVISWPVAGYIVGPKRTIAWRVLNAQYFGVPQRRHRVFVVATARKDISVSEILFEQAGMRGDIATSGAQAEAITSDAGKCLASGNQTTGTILANCGAKHWSGNQEVFSGDFHVVDTFRLQSFGQYTQDDSASTLRCLDDKSATDLIVFNPQAGGKTSSTLGASSEIVGCLQASQQPAISFAENTRGDIRLTNSDGQITGPLSCGGGKPGQGYPAIVDRHGTSVNNIVRRLTPIECERLQGFPDNHTKVPFNNKSIEDCPGGHRYRALGNSMAVPVMHWIGERICAAVENTFQETKENKEMIHVSSFSGGRTSAFMVHLLERKAAKENLTIKHVFMDTGAEHPKTYEFIRNVAKHWNIDLVCLRLVIDPELGKGNTYKVVSVDEIGPDLQPWIDACSKYGTPYVHGAFCTRTMKTEVFTRYCKETYGDYHTWLGIRADEPKRLKEREGVSYLADISEVEKQDILDWWAEQPFDLDLPEHLGNCVFCVKKGINKIALATRDEPELAQQFLDVITDKSVRVVERRQQENKIMYRGNNSLESIIAMFADHSRDDIAATIRGAGGYDAGSCSESCEPLLCELEEEQSEYVKKLNLLKSKPTHKLNEIGDQWQSPENLVCGINSIYGPFTLDLFTDGENSKAPHFYTAEDNALTQDWSAKLKEIGGVAFGNPPYSRSSYHEKQAITGVRHIMSHASAMRELGGRYVFLLKAATSEVWWPENADHICFIRGRIGFDVPKWFVPADEKQKPTGAFFAGAIVVFDKTWNGKAFDYISREELEQRGKAFIEQARWLAKKLEVAA</sequence>
<evidence type="ECO:0000256" key="2">
    <source>
        <dbReference type="ARBA" id="ARBA00022603"/>
    </source>
</evidence>
<dbReference type="InterPro" id="IPR014729">
    <property type="entry name" value="Rossmann-like_a/b/a_fold"/>
</dbReference>
<dbReference type="InterPro" id="IPR029063">
    <property type="entry name" value="SAM-dependent_MTases_sf"/>
</dbReference>
<dbReference type="Pfam" id="PF05869">
    <property type="entry name" value="Dam"/>
    <property type="match status" value="1"/>
</dbReference>
<dbReference type="InterPro" id="IPR050750">
    <property type="entry name" value="C5-MTase"/>
</dbReference>
<dbReference type="AlphaFoldDB" id="A0A264VX10"/>
<dbReference type="RefSeq" id="WP_094961268.1">
    <property type="nucleotide sequence ID" value="NZ_NOWC01000006.1"/>
</dbReference>
<feature type="active site" evidence="7">
    <location>
        <position position="77"/>
    </location>
</feature>
<gene>
    <name evidence="9" type="ORF">CHI95_07650</name>
</gene>
<dbReference type="PROSITE" id="PS51679">
    <property type="entry name" value="SAM_MT_C5"/>
    <property type="match status" value="1"/>
</dbReference>
<dbReference type="Proteomes" id="UP000216001">
    <property type="component" value="Unassembled WGS sequence"/>
</dbReference>
<keyword evidence="5" id="KW-0680">Restriction system</keyword>
<evidence type="ECO:0000256" key="1">
    <source>
        <dbReference type="ARBA" id="ARBA00011975"/>
    </source>
</evidence>
<reference evidence="9 10" key="1">
    <citation type="submission" date="2017-07" db="EMBL/GenBank/DDBJ databases">
        <title>blaIMP-27 on transferable plasmids in Proteus mirabilis and Providencia rettgeri.</title>
        <authorList>
            <person name="Potter R."/>
        </authorList>
    </citation>
    <scope>NUCLEOTIDE SEQUENCE [LARGE SCALE GENOMIC DNA]</scope>
    <source>
        <strain evidence="9 10">PR1</strain>
    </source>
</reference>
<evidence type="ECO:0000256" key="5">
    <source>
        <dbReference type="ARBA" id="ARBA00022747"/>
    </source>
</evidence>
<dbReference type="NCBIfam" id="TIGR01712">
    <property type="entry name" value="phage_N6A_met"/>
    <property type="match status" value="1"/>
</dbReference>
<dbReference type="EC" id="2.1.1.37" evidence="1"/>
<dbReference type="GO" id="GO:0009007">
    <property type="term" value="F:site-specific DNA-methyltransferase (adenine-specific) activity"/>
    <property type="evidence" value="ECO:0007669"/>
    <property type="project" value="InterPro"/>
</dbReference>
<evidence type="ECO:0000313" key="10">
    <source>
        <dbReference type="Proteomes" id="UP000216001"/>
    </source>
</evidence>
<dbReference type="GO" id="GO:0003677">
    <property type="term" value="F:DNA binding"/>
    <property type="evidence" value="ECO:0007669"/>
    <property type="project" value="InterPro"/>
</dbReference>
<evidence type="ECO:0000256" key="4">
    <source>
        <dbReference type="ARBA" id="ARBA00022691"/>
    </source>
</evidence>
<dbReference type="EMBL" id="NOWC01000006">
    <property type="protein sequence ID" value="OZS75367.1"/>
    <property type="molecule type" value="Genomic_DNA"/>
</dbReference>
<comment type="similarity">
    <text evidence="7">Belongs to the class I-like SAM-binding methyltransferase superfamily. C5-methyltransferase family.</text>
</comment>
<dbReference type="PANTHER" id="PTHR46098:SF1">
    <property type="entry name" value="TRNA (CYTOSINE(38)-C(5))-METHYLTRANSFERASE"/>
    <property type="match status" value="1"/>
</dbReference>
<dbReference type="GO" id="GO:0009307">
    <property type="term" value="P:DNA restriction-modification system"/>
    <property type="evidence" value="ECO:0007669"/>
    <property type="project" value="UniProtKB-KW"/>
</dbReference>
<dbReference type="InterPro" id="IPR001525">
    <property type="entry name" value="C5_MeTfrase"/>
</dbReference>
<name>A0A264VX10_PRORE</name>
<dbReference type="Gene3D" id="3.40.50.150">
    <property type="entry name" value="Vaccinia Virus protein VP39"/>
    <property type="match status" value="1"/>
</dbReference>
<evidence type="ECO:0000313" key="9">
    <source>
        <dbReference type="EMBL" id="OZS75367.1"/>
    </source>
</evidence>
<comment type="caution">
    <text evidence="9">The sequence shown here is derived from an EMBL/GenBank/DDBJ whole genome shotgun (WGS) entry which is preliminary data.</text>
</comment>
<organism evidence="9 10">
    <name type="scientific">Providencia rettgeri</name>
    <dbReference type="NCBI Taxonomy" id="587"/>
    <lineage>
        <taxon>Bacteria</taxon>
        <taxon>Pseudomonadati</taxon>
        <taxon>Pseudomonadota</taxon>
        <taxon>Gammaproteobacteria</taxon>
        <taxon>Enterobacterales</taxon>
        <taxon>Morganellaceae</taxon>
        <taxon>Providencia</taxon>
    </lineage>
</organism>
<dbReference type="SUPFAM" id="SSF52402">
    <property type="entry name" value="Adenine nucleotide alpha hydrolases-like"/>
    <property type="match status" value="1"/>
</dbReference>
<dbReference type="Gene3D" id="3.90.120.10">
    <property type="entry name" value="DNA Methylase, subunit A, domain 2"/>
    <property type="match status" value="1"/>
</dbReference>
<dbReference type="Gene3D" id="3.40.50.620">
    <property type="entry name" value="HUPs"/>
    <property type="match status" value="1"/>
</dbReference>
<dbReference type="GO" id="GO:0003886">
    <property type="term" value="F:DNA (cytosine-5-)-methyltransferase activity"/>
    <property type="evidence" value="ECO:0007669"/>
    <property type="project" value="UniProtKB-EC"/>
</dbReference>
<dbReference type="SUPFAM" id="SSF53335">
    <property type="entry name" value="S-adenosyl-L-methionine-dependent methyltransferases"/>
    <property type="match status" value="1"/>
</dbReference>
<evidence type="ECO:0000256" key="6">
    <source>
        <dbReference type="ARBA" id="ARBA00047422"/>
    </source>
</evidence>
<dbReference type="PROSITE" id="PS00092">
    <property type="entry name" value="N6_MTASE"/>
    <property type="match status" value="1"/>
</dbReference>